<keyword evidence="6" id="KW-0408">Iron</keyword>
<dbReference type="Gene3D" id="3.40.309.10">
    <property type="entry name" value="Aldehyde Dehydrogenase, Chain A, domain 2"/>
    <property type="match status" value="1"/>
</dbReference>
<dbReference type="Gene3D" id="3.40.50.150">
    <property type="entry name" value="Vaccinia Virus protein VP39"/>
    <property type="match status" value="1"/>
</dbReference>
<keyword evidence="5 9" id="KW-0560">Oxidoreductase</keyword>
<dbReference type="Pfam" id="PF10017">
    <property type="entry name" value="Methyltransf_33"/>
    <property type="match status" value="1"/>
</dbReference>
<dbReference type="Proteomes" id="UP000030104">
    <property type="component" value="Unassembled WGS sequence"/>
</dbReference>
<dbReference type="InterPro" id="IPR042095">
    <property type="entry name" value="SUMF_sf"/>
</dbReference>
<feature type="active site" evidence="8">
    <location>
        <position position="1051"/>
    </location>
</feature>
<comment type="pathway">
    <text evidence="7">Amino-acid biosynthesis; ergothioneine biosynthesis.</text>
</comment>
<dbReference type="InterPro" id="IPR016161">
    <property type="entry name" value="Ald_DH/histidinol_DH"/>
</dbReference>
<dbReference type="SUPFAM" id="SSF56436">
    <property type="entry name" value="C-type lectin-like"/>
    <property type="match status" value="1"/>
</dbReference>
<sequence length="1285" mass="144003">MSPTLLRNVGTVEIVNIHQNDMEFSLVDEIYKNLDPPAGGQRAFPTLLLYDAKGLKLFEEITYLDEYYLTNTEIEILKKHAKRIVGRIPENAQLVELGSGNLRKIEIILRECERIEKKVDYYALDLSLGELQRTFSEISPESFTHVGFHGLHGTYDDAVGWLKSPENRKRPTVVLSMGSSMGNFSPPGASEFLGGFSKLLSPSDFLLIGLDACKNPEKVFRAYNDSKGITRQFYENGLLHANRVLGFEAFKADEWEILTEYDTHEGRHRAFYVPIVDVVINGINIPKGEKLIFEEAWKYGRNERDQLWRNANLISQVEFGNLTGDYHLHLLSPAVLDVSMNPSKYAAKPIPSIENFQSLWTAWDIATRTMIPHEELLSKPIKLRNALIFYFGHIPTFFDIHLTRALQEEPTEPGHYKTIFERGIDPDVEDPQQCHSHSEIPDEWPPLDEILDYQDRVRNRALSILLEGYASQDRTLGEALWIGYEHEAMHLETFLYMLIQSDKTLPPTGVNHPNFEQISRQAKRDEKPNKWFRIPQQTIEIGLNDSNEEVTPNKSFGWDNEKPQRNVTVHAFEAQARPITNGEYAKYIQEKGIQTYPASWVFKSGQENPVSKGINSPGTQAGSSSSPTEFSLQDVTVRTVFGSVALELANDWPLVASYDEVASYAKWMQCRIPTFEEARSIYHYSDQLKGDRVVNFHRNGVNGVANGSKPNSTDQTVFRDLTGCNVGFSNWHPVPVTPNGDQLAGQGEMGGVWEWTSTPLKPHDGFKPMDIYPGYTSDFFDGKHNIVLGGSWATLPRIAGRTTFVNWYQHNYRYTWAGARLTISPATNEPVVTRTGVSPEELKQIPVAAQAAFRSFSQSTTLEQRQKIVERALDILEKKQDELAREVTEQMGRPIAYAGVEVATAIKRSRYLIRISNSVLGEQGIVPGEEEKGFRRYIKRSPVGVALIIFPWNYPYLTLVNSLIPAILAGNAVIIKPSPQTPTIVEQFASAFAAAGLPENVLQFFHCGSFTLIETLVRSPLVNHICFTGSEAGGLAVQKAASDRIVNVGLELGGKDPAYVRDDVDLAWAAEEVVDGAIFNSGQSCCAIERVYVHEKVYDGFIAEVKKVLSNYRVGEPSDPKTQIGPVVSKRAKEAILAQIEDAVHKGAKNETPANETFENFPPNGNYVKPTLLTGVNHDMAVMKEETFGPVIPVMKVSGDDEAVRLMNDSNFGLTASVWSKDVAAAEKLVERVEAGTVFVNRSDYPSPDLAWTGWKNSGRGVTLSRFGFDQFVKLKSHHVKDYPK</sequence>
<feature type="domain" description="Sulfatase-modifying factor enzyme-like" evidence="13">
    <location>
        <begin position="554"/>
        <end position="821"/>
    </location>
</feature>
<dbReference type="InterPro" id="IPR016187">
    <property type="entry name" value="CTDL_fold"/>
</dbReference>
<evidence type="ECO:0000256" key="1">
    <source>
        <dbReference type="ARBA" id="ARBA00009986"/>
    </source>
</evidence>
<keyword evidence="3" id="KW-0808">Transferase</keyword>
<dbReference type="FunFam" id="3.40.309.10:FF:000009">
    <property type="entry name" value="Aldehyde dehydrogenase A"/>
    <property type="match status" value="1"/>
</dbReference>
<keyword evidence="4" id="KW-0521">NADP</keyword>
<keyword evidence="2" id="KW-0489">Methyltransferase</keyword>
<dbReference type="Gene3D" id="3.40.605.10">
    <property type="entry name" value="Aldehyde Dehydrogenase, Chain A, domain 1"/>
    <property type="match status" value="1"/>
</dbReference>
<evidence type="ECO:0000259" key="15">
    <source>
        <dbReference type="Pfam" id="PF12867"/>
    </source>
</evidence>
<dbReference type="STRING" id="40296.A0A0A2LFV8"/>
<keyword evidence="17" id="KW-1185">Reference proteome</keyword>
<dbReference type="PROSITE" id="PS00687">
    <property type="entry name" value="ALDEHYDE_DEHYDR_GLU"/>
    <property type="match status" value="1"/>
</dbReference>
<dbReference type="InterPro" id="IPR016163">
    <property type="entry name" value="Ald_DH_C"/>
</dbReference>
<evidence type="ECO:0000259" key="13">
    <source>
        <dbReference type="Pfam" id="PF03781"/>
    </source>
</evidence>
<evidence type="ECO:0000256" key="9">
    <source>
        <dbReference type="RuleBase" id="RU003345"/>
    </source>
</evidence>
<dbReference type="OrthoDB" id="659at2759"/>
<gene>
    <name evidence="16" type="ORF">PITC_082270</name>
</gene>
<proteinExistence type="inferred from homology"/>
<evidence type="ECO:0000256" key="11">
    <source>
        <dbReference type="SAM" id="MobiDB-lite"/>
    </source>
</evidence>
<evidence type="ECO:0000256" key="10">
    <source>
        <dbReference type="SAM" id="Coils"/>
    </source>
</evidence>
<protein>
    <recommendedName>
        <fullName evidence="18">Aldehyde/histidinol dehydrogenase</fullName>
    </recommendedName>
</protein>
<accession>A0A0A2LFV8</accession>
<evidence type="ECO:0000256" key="2">
    <source>
        <dbReference type="ARBA" id="ARBA00022603"/>
    </source>
</evidence>
<organism evidence="16 17">
    <name type="scientific">Penicillium italicum</name>
    <name type="common">Blue mold</name>
    <dbReference type="NCBI Taxonomy" id="40296"/>
    <lineage>
        <taxon>Eukaryota</taxon>
        <taxon>Fungi</taxon>
        <taxon>Dikarya</taxon>
        <taxon>Ascomycota</taxon>
        <taxon>Pezizomycotina</taxon>
        <taxon>Eurotiomycetes</taxon>
        <taxon>Eurotiomycetidae</taxon>
        <taxon>Eurotiales</taxon>
        <taxon>Aspergillaceae</taxon>
        <taxon>Penicillium</taxon>
    </lineage>
</organism>
<evidence type="ECO:0000256" key="4">
    <source>
        <dbReference type="ARBA" id="ARBA00022857"/>
    </source>
</evidence>
<dbReference type="CDD" id="cd07102">
    <property type="entry name" value="ALDH_EDX86601"/>
    <property type="match status" value="1"/>
</dbReference>
<evidence type="ECO:0000256" key="3">
    <source>
        <dbReference type="ARBA" id="ARBA00022679"/>
    </source>
</evidence>
<keyword evidence="10" id="KW-0175">Coiled coil</keyword>
<dbReference type="InterPro" id="IPR024775">
    <property type="entry name" value="DinB-like"/>
</dbReference>
<evidence type="ECO:0000256" key="8">
    <source>
        <dbReference type="PROSITE-ProRule" id="PRU10007"/>
    </source>
</evidence>
<dbReference type="InterPro" id="IPR029510">
    <property type="entry name" value="Ald_DH_CS_GLU"/>
</dbReference>
<evidence type="ECO:0000256" key="6">
    <source>
        <dbReference type="ARBA" id="ARBA00023004"/>
    </source>
</evidence>
<name>A0A0A2LFV8_PENIT</name>
<evidence type="ECO:0000256" key="5">
    <source>
        <dbReference type="ARBA" id="ARBA00023002"/>
    </source>
</evidence>
<feature type="domain" description="DinB-like" evidence="15">
    <location>
        <begin position="371"/>
        <end position="493"/>
    </location>
</feature>
<dbReference type="Pfam" id="PF03781">
    <property type="entry name" value="FGE-sulfatase"/>
    <property type="match status" value="1"/>
</dbReference>
<dbReference type="InterPro" id="IPR019257">
    <property type="entry name" value="MeTrfase_dom"/>
</dbReference>
<dbReference type="GO" id="GO:0032259">
    <property type="term" value="P:methylation"/>
    <property type="evidence" value="ECO:0007669"/>
    <property type="project" value="UniProtKB-KW"/>
</dbReference>
<dbReference type="InterPro" id="IPR017805">
    <property type="entry name" value="SAM_MeTrfase_EasF-type_put"/>
</dbReference>
<dbReference type="EMBL" id="JQGA01000468">
    <property type="protein sequence ID" value="KGO75520.1"/>
    <property type="molecule type" value="Genomic_DNA"/>
</dbReference>
<evidence type="ECO:0000256" key="7">
    <source>
        <dbReference type="ARBA" id="ARBA00037882"/>
    </source>
</evidence>
<dbReference type="GO" id="GO:0008168">
    <property type="term" value="F:methyltransferase activity"/>
    <property type="evidence" value="ECO:0007669"/>
    <property type="project" value="UniProtKB-KW"/>
</dbReference>
<evidence type="ECO:0000313" key="16">
    <source>
        <dbReference type="EMBL" id="KGO75520.1"/>
    </source>
</evidence>
<feature type="region of interest" description="Disordered" evidence="11">
    <location>
        <begin position="609"/>
        <end position="629"/>
    </location>
</feature>
<dbReference type="InterPro" id="IPR005532">
    <property type="entry name" value="SUMF_dom"/>
</dbReference>
<feature type="coiled-coil region" evidence="10">
    <location>
        <begin position="866"/>
        <end position="893"/>
    </location>
</feature>
<dbReference type="InterPro" id="IPR015590">
    <property type="entry name" value="Aldehyde_DH_dom"/>
</dbReference>
<feature type="domain" description="Histidine-specific methyltransferase SAM-dependent" evidence="14">
    <location>
        <begin position="41"/>
        <end position="332"/>
    </location>
</feature>
<dbReference type="FunFam" id="3.40.605.10:FF:000012">
    <property type="entry name" value="NAD-dependent succinate-semialdehyde dehydrogenase"/>
    <property type="match status" value="1"/>
</dbReference>
<dbReference type="NCBIfam" id="TIGR03439">
    <property type="entry name" value="methyl_EasF"/>
    <property type="match status" value="1"/>
</dbReference>
<dbReference type="Pfam" id="PF00171">
    <property type="entry name" value="Aldedh"/>
    <property type="match status" value="1"/>
</dbReference>
<evidence type="ECO:0008006" key="18">
    <source>
        <dbReference type="Google" id="ProtNLM"/>
    </source>
</evidence>
<dbReference type="Gene3D" id="3.90.1580.10">
    <property type="entry name" value="paralog of FGE (formylglycine-generating enzyme)"/>
    <property type="match status" value="1"/>
</dbReference>
<evidence type="ECO:0000259" key="14">
    <source>
        <dbReference type="Pfam" id="PF10017"/>
    </source>
</evidence>
<dbReference type="InterPro" id="IPR051128">
    <property type="entry name" value="EgtD_Methyltrsf_superfamily"/>
</dbReference>
<dbReference type="GO" id="GO:0016620">
    <property type="term" value="F:oxidoreductase activity, acting on the aldehyde or oxo group of donors, NAD or NADP as acceptor"/>
    <property type="evidence" value="ECO:0007669"/>
    <property type="project" value="InterPro"/>
</dbReference>
<dbReference type="PANTHER" id="PTHR43397">
    <property type="entry name" value="ERGOTHIONEINE BIOSYNTHESIS PROTEIN 1"/>
    <property type="match status" value="1"/>
</dbReference>
<dbReference type="InterPro" id="IPR016162">
    <property type="entry name" value="Ald_DH_N"/>
</dbReference>
<comment type="similarity">
    <text evidence="1 9">Belongs to the aldehyde dehydrogenase family.</text>
</comment>
<dbReference type="SUPFAM" id="SSF53720">
    <property type="entry name" value="ALDH-like"/>
    <property type="match status" value="1"/>
</dbReference>
<evidence type="ECO:0000259" key="12">
    <source>
        <dbReference type="Pfam" id="PF00171"/>
    </source>
</evidence>
<feature type="domain" description="Aldehyde dehydrogenase" evidence="12">
    <location>
        <begin position="822"/>
        <end position="1277"/>
    </location>
</feature>
<dbReference type="HOGENOM" id="CLU_262734_0_0_1"/>
<dbReference type="PhylomeDB" id="A0A0A2LFV8"/>
<dbReference type="Pfam" id="PF12867">
    <property type="entry name" value="DinB_2"/>
    <property type="match status" value="1"/>
</dbReference>
<evidence type="ECO:0000313" key="17">
    <source>
        <dbReference type="Proteomes" id="UP000030104"/>
    </source>
</evidence>
<dbReference type="InterPro" id="IPR029063">
    <property type="entry name" value="SAM-dependent_MTases_sf"/>
</dbReference>
<dbReference type="PANTHER" id="PTHR43397:SF1">
    <property type="entry name" value="ERGOTHIONEINE BIOSYNTHESIS PROTEIN 1"/>
    <property type="match status" value="1"/>
</dbReference>
<reference evidence="16 17" key="1">
    <citation type="journal article" date="2015" name="Mol. Plant Microbe Interact.">
        <title>Genome, transcriptome, and functional analyses of Penicillium expansum provide new insights into secondary metabolism and pathogenicity.</title>
        <authorList>
            <person name="Ballester A.R."/>
            <person name="Marcet-Houben M."/>
            <person name="Levin E."/>
            <person name="Sela N."/>
            <person name="Selma-Lazaro C."/>
            <person name="Carmona L."/>
            <person name="Wisniewski M."/>
            <person name="Droby S."/>
            <person name="Gonzalez-Candelas L."/>
            <person name="Gabaldon T."/>
        </authorList>
    </citation>
    <scope>NUCLEOTIDE SEQUENCE [LARGE SCALE GENOMIC DNA]</scope>
    <source>
        <strain evidence="16 17">PHI-1</strain>
    </source>
</reference>
<comment type="caution">
    <text evidence="16">The sequence shown here is derived from an EMBL/GenBank/DDBJ whole genome shotgun (WGS) entry which is preliminary data.</text>
</comment>